<evidence type="ECO:0000256" key="2">
    <source>
        <dbReference type="ARBA" id="ARBA00007118"/>
    </source>
</evidence>
<dbReference type="InterPro" id="IPR000415">
    <property type="entry name" value="Nitroreductase-like"/>
</dbReference>
<proteinExistence type="inferred from homology"/>
<keyword evidence="4" id="KW-0288">FMN</keyword>
<feature type="domain" description="Nitroreductase" evidence="6">
    <location>
        <begin position="73"/>
        <end position="159"/>
    </location>
</feature>
<dbReference type="Gene3D" id="3.40.109.10">
    <property type="entry name" value="NADH Oxidase"/>
    <property type="match status" value="1"/>
</dbReference>
<evidence type="ECO:0000313" key="7">
    <source>
        <dbReference type="EMBL" id="MCP9611464.1"/>
    </source>
</evidence>
<protein>
    <submittedName>
        <fullName evidence="7">Nitroreductase family protein</fullName>
    </submittedName>
</protein>
<reference evidence="7 8" key="1">
    <citation type="submission" date="2022-07" db="EMBL/GenBank/DDBJ databases">
        <title>Fecal culturing of patients with breast cancer.</title>
        <authorList>
            <person name="Teng N.M.Y."/>
            <person name="Kiu R."/>
            <person name="Evans R."/>
            <person name="Baker D.J."/>
            <person name="Zenner C."/>
            <person name="Robinson S.D."/>
            <person name="Hall L.J."/>
        </authorList>
    </citation>
    <scope>NUCLEOTIDE SEQUENCE [LARGE SCALE GENOMIC DNA]</scope>
    <source>
        <strain evidence="7 8">LH1063</strain>
    </source>
</reference>
<evidence type="ECO:0000256" key="5">
    <source>
        <dbReference type="ARBA" id="ARBA00023002"/>
    </source>
</evidence>
<dbReference type="SUPFAM" id="SSF55469">
    <property type="entry name" value="FMN-dependent nitroreductase-like"/>
    <property type="match status" value="1"/>
</dbReference>
<accession>A0ABT1MFQ3</accession>
<evidence type="ECO:0000256" key="1">
    <source>
        <dbReference type="ARBA" id="ARBA00001917"/>
    </source>
</evidence>
<name>A0ABT1MFQ3_9BACT</name>
<evidence type="ECO:0000259" key="6">
    <source>
        <dbReference type="Pfam" id="PF00881"/>
    </source>
</evidence>
<gene>
    <name evidence="7" type="ORF">NMU02_05100</name>
</gene>
<dbReference type="PANTHER" id="PTHR43673">
    <property type="entry name" value="NAD(P)H NITROREDUCTASE YDGI-RELATED"/>
    <property type="match status" value="1"/>
</dbReference>
<keyword evidence="8" id="KW-1185">Reference proteome</keyword>
<keyword evidence="5" id="KW-0560">Oxidoreductase</keyword>
<organism evidence="7 8">
    <name type="scientific">Coprobacter tertius</name>
    <dbReference type="NCBI Taxonomy" id="2944915"/>
    <lineage>
        <taxon>Bacteria</taxon>
        <taxon>Pseudomonadati</taxon>
        <taxon>Bacteroidota</taxon>
        <taxon>Bacteroidia</taxon>
        <taxon>Bacteroidales</taxon>
        <taxon>Barnesiellaceae</taxon>
        <taxon>Coprobacter</taxon>
    </lineage>
</organism>
<dbReference type="Proteomes" id="UP001205603">
    <property type="component" value="Unassembled WGS sequence"/>
</dbReference>
<dbReference type="Pfam" id="PF00881">
    <property type="entry name" value="Nitroreductase"/>
    <property type="match status" value="1"/>
</dbReference>
<evidence type="ECO:0000313" key="8">
    <source>
        <dbReference type="Proteomes" id="UP001205603"/>
    </source>
</evidence>
<dbReference type="PANTHER" id="PTHR43673:SF2">
    <property type="entry name" value="NITROREDUCTASE"/>
    <property type="match status" value="1"/>
</dbReference>
<comment type="cofactor">
    <cofactor evidence="1">
        <name>FMN</name>
        <dbReference type="ChEBI" id="CHEBI:58210"/>
    </cofactor>
</comment>
<evidence type="ECO:0000256" key="3">
    <source>
        <dbReference type="ARBA" id="ARBA00022630"/>
    </source>
</evidence>
<sequence>MEHRNNPVESDLDMLTLARLRCSVRSFSERPVEREKLEYILETARLAPSAVNFQPWYFIVVRADEHRKMLQDCYERDWFRTAPVYIIVCADHRESWLRKSDGKDHGDIDAAIAAEHICLAATEQDLGTCWVCNFDVEKCHNLFGLPEGVEPVVIIPVGYPEDPDIFIATPKKRKAFNEVVKWEKY</sequence>
<evidence type="ECO:0000256" key="4">
    <source>
        <dbReference type="ARBA" id="ARBA00022643"/>
    </source>
</evidence>
<keyword evidence="3" id="KW-0285">Flavoprotein</keyword>
<dbReference type="RefSeq" id="WP_255026281.1">
    <property type="nucleotide sequence ID" value="NZ_JANDHW010000004.1"/>
</dbReference>
<dbReference type="InterPro" id="IPR029479">
    <property type="entry name" value="Nitroreductase"/>
</dbReference>
<dbReference type="EMBL" id="JANDHW010000004">
    <property type="protein sequence ID" value="MCP9611464.1"/>
    <property type="molecule type" value="Genomic_DNA"/>
</dbReference>
<comment type="caution">
    <text evidence="7">The sequence shown here is derived from an EMBL/GenBank/DDBJ whole genome shotgun (WGS) entry which is preliminary data.</text>
</comment>
<dbReference type="CDD" id="cd20609">
    <property type="entry name" value="nitroreductase"/>
    <property type="match status" value="1"/>
</dbReference>
<comment type="similarity">
    <text evidence="2">Belongs to the nitroreductase family.</text>
</comment>